<reference evidence="4 5" key="1">
    <citation type="submission" date="2017-12" db="EMBL/GenBank/DDBJ databases">
        <authorList>
            <person name="Pombert J.-F."/>
            <person name="Haag K.L."/>
            <person name="Ebert D."/>
        </authorList>
    </citation>
    <scope>NUCLEOTIDE SEQUENCE [LARGE SCALE GENOMIC DNA]</scope>
    <source>
        <strain evidence="2">FI-OER-3-3</strain>
        <strain evidence="3">IL-G-3</strain>
    </source>
</reference>
<dbReference type="EMBL" id="PITJ01000762">
    <property type="protein sequence ID" value="TBU01252.1"/>
    <property type="molecule type" value="Genomic_DNA"/>
</dbReference>
<keyword evidence="4" id="KW-1185">Reference proteome</keyword>
<evidence type="ECO:0000313" key="3">
    <source>
        <dbReference type="EMBL" id="TBU10862.1"/>
    </source>
</evidence>
<dbReference type="VEuPathDB" id="MicrosporidiaDB:CWI38_1508p0020"/>
<dbReference type="VEuPathDB" id="MicrosporidiaDB:CWI37_0762p0010"/>
<feature type="compositionally biased region" description="Low complexity" evidence="1">
    <location>
        <begin position="241"/>
        <end position="254"/>
    </location>
</feature>
<comment type="caution">
    <text evidence="3">The sequence shown here is derived from an EMBL/GenBank/DDBJ whole genome shotgun (WGS) entry which is preliminary data.</text>
</comment>
<dbReference type="AlphaFoldDB" id="A0A4V2JX88"/>
<evidence type="ECO:0000313" key="2">
    <source>
        <dbReference type="EMBL" id="TBU01252.1"/>
    </source>
</evidence>
<evidence type="ECO:0000313" key="4">
    <source>
        <dbReference type="Proteomes" id="UP000292282"/>
    </source>
</evidence>
<dbReference type="Proteomes" id="UP000292282">
    <property type="component" value="Unassembled WGS sequence"/>
</dbReference>
<sequence length="350" mass="40081">MLFFSMVFIKLIISKDIEEKFLDKPLSLYTSSGSTKGLVRFPKSGIFFRDAEKIIGIGDKVHITKAAKNRYTITVFNSKICYFPSRKSIEPCKAELDEEDGWSIKKEKGFYMIKSKHNHKKPLKNRKCLKIDVSNKPRADLYKISAENCDKKDKDQLFSFKPHSTAMEDNEIESGSVEMSYKESNRESSSEMLETTFESQNEGLIEGIKEGLITTPIRITTCTTQTPDYSTQIPQNTYNYSNSYYSNYQQPNTYENRTQPSYNQQYGYNNTQPAQPSYNPYQQPSYNPYQQPPSTQYAPSNNICEPTKPFYSTVGATEPIYIHTDAYGNSYISGKIPVCSQNMSLLLVCQ</sequence>
<proteinExistence type="predicted"/>
<gene>
    <name evidence="2" type="ORF">CWI37_0762p0010</name>
    <name evidence="3" type="ORF">CWI38_1508p0020</name>
</gene>
<organism evidence="3 4">
    <name type="scientific">Hamiltosporidium tvaerminnensis</name>
    <dbReference type="NCBI Taxonomy" id="1176355"/>
    <lineage>
        <taxon>Eukaryota</taxon>
        <taxon>Fungi</taxon>
        <taxon>Fungi incertae sedis</taxon>
        <taxon>Microsporidia</taxon>
        <taxon>Dubosqiidae</taxon>
        <taxon>Hamiltosporidium</taxon>
    </lineage>
</organism>
<dbReference type="EMBL" id="PITK01001508">
    <property type="protein sequence ID" value="TBU10862.1"/>
    <property type="molecule type" value="Genomic_DNA"/>
</dbReference>
<feature type="compositionally biased region" description="Polar residues" evidence="1">
    <location>
        <begin position="255"/>
        <end position="271"/>
    </location>
</feature>
<accession>A0A4V2JX88</accession>
<protein>
    <submittedName>
        <fullName evidence="3">Uncharacterized protein</fullName>
    </submittedName>
</protein>
<feature type="compositionally biased region" description="Low complexity" evidence="1">
    <location>
        <begin position="272"/>
        <end position="283"/>
    </location>
</feature>
<dbReference type="Proteomes" id="UP000292362">
    <property type="component" value="Unassembled WGS sequence"/>
</dbReference>
<feature type="region of interest" description="Disordered" evidence="1">
    <location>
        <begin position="241"/>
        <end position="283"/>
    </location>
</feature>
<evidence type="ECO:0000256" key="1">
    <source>
        <dbReference type="SAM" id="MobiDB-lite"/>
    </source>
</evidence>
<evidence type="ECO:0000313" key="5">
    <source>
        <dbReference type="Proteomes" id="UP000292362"/>
    </source>
</evidence>
<name>A0A4V2JX88_9MICR</name>